<accession>A0ABS1CLJ2</accession>
<reference evidence="1 2" key="1">
    <citation type="journal article" date="2020" name="Microorganisms">
        <title>Osmotic Adaptation and Compatible Solute Biosynthesis of Phototrophic Bacteria as Revealed from Genome Analyses.</title>
        <authorList>
            <person name="Imhoff J.F."/>
            <person name="Rahn T."/>
            <person name="Kunzel S."/>
            <person name="Keller A."/>
            <person name="Neulinger S.C."/>
        </authorList>
    </citation>
    <scope>NUCLEOTIDE SEQUENCE [LARGE SCALE GENOMIC DNA]</scope>
    <source>
        <strain evidence="1 2">DSM 6210</strain>
    </source>
</reference>
<keyword evidence="1" id="KW-0378">Hydrolase</keyword>
<dbReference type="InterPro" id="IPR005502">
    <property type="entry name" value="Ribosyl_crysJ1"/>
</dbReference>
<organism evidence="1 2">
    <name type="scientific">Thiohalocapsa halophila</name>
    <dbReference type="NCBI Taxonomy" id="69359"/>
    <lineage>
        <taxon>Bacteria</taxon>
        <taxon>Pseudomonadati</taxon>
        <taxon>Pseudomonadota</taxon>
        <taxon>Gammaproteobacteria</taxon>
        <taxon>Chromatiales</taxon>
        <taxon>Chromatiaceae</taxon>
        <taxon>Thiohalocapsa</taxon>
    </lineage>
</organism>
<dbReference type="NCBIfam" id="TIGR02662">
    <property type="entry name" value="dinitro_DRAG"/>
    <property type="match status" value="1"/>
</dbReference>
<dbReference type="PANTHER" id="PTHR16222">
    <property type="entry name" value="ADP-RIBOSYLGLYCOHYDROLASE"/>
    <property type="match status" value="1"/>
</dbReference>
<proteinExistence type="predicted"/>
<keyword evidence="2" id="KW-1185">Reference proteome</keyword>
<dbReference type="EMBL" id="NRRV01000058">
    <property type="protein sequence ID" value="MBK1632795.1"/>
    <property type="molecule type" value="Genomic_DNA"/>
</dbReference>
<dbReference type="InterPro" id="IPR036705">
    <property type="entry name" value="Ribosyl_crysJ1_sf"/>
</dbReference>
<dbReference type="Gene3D" id="1.10.4080.10">
    <property type="entry name" value="ADP-ribosylation/Crystallin J1"/>
    <property type="match status" value="1"/>
</dbReference>
<dbReference type="SUPFAM" id="SSF101478">
    <property type="entry name" value="ADP-ribosylglycohydrolase"/>
    <property type="match status" value="1"/>
</dbReference>
<gene>
    <name evidence="1" type="primary">draG</name>
    <name evidence="1" type="ORF">CKO31_18995</name>
</gene>
<dbReference type="RefSeq" id="WP_200240602.1">
    <property type="nucleotide sequence ID" value="NZ_NRRV01000058.1"/>
</dbReference>
<evidence type="ECO:0000313" key="2">
    <source>
        <dbReference type="Proteomes" id="UP000748752"/>
    </source>
</evidence>
<dbReference type="Pfam" id="PF03747">
    <property type="entry name" value="ADP_ribosyl_GH"/>
    <property type="match status" value="1"/>
</dbReference>
<dbReference type="Proteomes" id="UP000748752">
    <property type="component" value="Unassembled WGS sequence"/>
</dbReference>
<dbReference type="InterPro" id="IPR013479">
    <property type="entry name" value="ADP-ribosyl_diN_reduct_hydro"/>
</dbReference>
<dbReference type="InterPro" id="IPR050792">
    <property type="entry name" value="ADP-ribosylglycohydrolase"/>
</dbReference>
<comment type="caution">
    <text evidence="1">The sequence shown here is derived from an EMBL/GenBank/DDBJ whole genome shotgun (WGS) entry which is preliminary data.</text>
</comment>
<sequence length="316" mass="33748">MPVSGLRTEFLFLADGTGDRVKRRAIGAYLGLAVGDALGATVEFLTPSEIRAAYRQHRDMAGGGWLKLRRGQITDDTEMALALGRSILAAGRVDANGAAEAFSAWMRRKPIDIGNTVRRGIAAYRRTGNPESQPSEFDAGNGACMRCLPVALATIGSDIAQVDAANQAQAHVTHNNPTSDAGTLCVLRMVQTAMLGGDRAALTGIADELARADPVFDYARKRSENPSGFIVDTLRTVFQSLFATDSFESALIDCVNRGGDADTTGAITGMIAGALYGPTAIPTRWVRHLERDVRLECIEQAQGLLRLAPLCAAEQR</sequence>
<name>A0ABS1CLJ2_9GAMM</name>
<evidence type="ECO:0000313" key="1">
    <source>
        <dbReference type="EMBL" id="MBK1632795.1"/>
    </source>
</evidence>
<dbReference type="PANTHER" id="PTHR16222:SF12">
    <property type="entry name" value="ADP-RIBOSYLGLYCOHYDROLASE-RELATED"/>
    <property type="match status" value="1"/>
</dbReference>
<protein>
    <submittedName>
        <fullName evidence="1">ADP-ribosyl-[dinitrogen reductase] hydrolase</fullName>
    </submittedName>
</protein>
<dbReference type="GO" id="GO:0016787">
    <property type="term" value="F:hydrolase activity"/>
    <property type="evidence" value="ECO:0007669"/>
    <property type="project" value="UniProtKB-KW"/>
</dbReference>